<dbReference type="Pfam" id="PF06296">
    <property type="entry name" value="RelE"/>
    <property type="match status" value="1"/>
</dbReference>
<evidence type="ECO:0000313" key="1">
    <source>
        <dbReference type="EMBL" id="PSF05931.1"/>
    </source>
</evidence>
<protein>
    <recommendedName>
        <fullName evidence="3">Type II toxin-antitoxin system RelE/ParE family toxin</fullName>
    </recommendedName>
</protein>
<dbReference type="InterPro" id="IPR009387">
    <property type="entry name" value="HigB-2"/>
</dbReference>
<accession>A0A2T1K703</accession>
<gene>
    <name evidence="1" type="ORF">C7H09_12330</name>
</gene>
<dbReference type="PIRSF" id="PIRSF018634">
    <property type="entry name" value="UCP018634"/>
    <property type="match status" value="1"/>
</dbReference>
<reference evidence="1 2" key="1">
    <citation type="submission" date="2018-03" db="EMBL/GenBank/DDBJ databases">
        <title>Marinobacter brunus sp. nov., a marine bacterium of Gamma-proteobacteria isolated from the surface seawater of the South China Sea.</title>
        <authorList>
            <person name="Cheng H."/>
            <person name="Wu Y.-H."/>
            <person name="Xamxidin M."/>
            <person name="Xu X.-W."/>
        </authorList>
    </citation>
    <scope>NUCLEOTIDE SEQUENCE [LARGE SCALE GENOMIC DNA]</scope>
    <source>
        <strain evidence="1 2">NH169-3</strain>
    </source>
</reference>
<organism evidence="1 2">
    <name type="scientific">Marinobacter fuscus</name>
    <dbReference type="NCBI Taxonomy" id="2109942"/>
    <lineage>
        <taxon>Bacteria</taxon>
        <taxon>Pseudomonadati</taxon>
        <taxon>Pseudomonadota</taxon>
        <taxon>Gammaproteobacteria</taxon>
        <taxon>Pseudomonadales</taxon>
        <taxon>Marinobacteraceae</taxon>
        <taxon>Marinobacter</taxon>
    </lineage>
</organism>
<proteinExistence type="predicted"/>
<evidence type="ECO:0000313" key="2">
    <source>
        <dbReference type="Proteomes" id="UP000239866"/>
    </source>
</evidence>
<sequence length="126" mass="14345">MIRIFRTKTFYRWMRKNGVSDDDLRQAVMEMNEGLIDADLGGGVFKKRIASHSHGKRGGSRALVATNLGDRWFFVFGFAKNERSDLSARELRALKALAADLLQYSDQELQKAHVSKVLKEITYGNH</sequence>
<dbReference type="OrthoDB" id="8607264at2"/>
<comment type="caution">
    <text evidence="1">The sequence shown here is derived from an EMBL/GenBank/DDBJ whole genome shotgun (WGS) entry which is preliminary data.</text>
</comment>
<dbReference type="AlphaFoldDB" id="A0A2T1K703"/>
<keyword evidence="2" id="KW-1185">Reference proteome</keyword>
<evidence type="ECO:0008006" key="3">
    <source>
        <dbReference type="Google" id="ProtNLM"/>
    </source>
</evidence>
<dbReference type="EMBL" id="PXNP01000086">
    <property type="protein sequence ID" value="PSF05931.1"/>
    <property type="molecule type" value="Genomic_DNA"/>
</dbReference>
<dbReference type="Proteomes" id="UP000239866">
    <property type="component" value="Unassembled WGS sequence"/>
</dbReference>
<name>A0A2T1K703_9GAMM</name>
<dbReference type="RefSeq" id="WP_106763125.1">
    <property type="nucleotide sequence ID" value="NZ_PXNP01000086.1"/>
</dbReference>